<gene>
    <name evidence="2" type="ORF">HERILL_LOCUS6694</name>
</gene>
<dbReference type="OMA" id="QYCYELS"/>
<proteinExistence type="predicted"/>
<feature type="domain" description="MADF" evidence="1">
    <location>
        <begin position="33"/>
        <end position="126"/>
    </location>
</feature>
<keyword evidence="3" id="KW-1185">Reference proteome</keyword>
<evidence type="ECO:0000259" key="1">
    <source>
        <dbReference type="PROSITE" id="PS51029"/>
    </source>
</evidence>
<dbReference type="PROSITE" id="PS51029">
    <property type="entry name" value="MADF"/>
    <property type="match status" value="1"/>
</dbReference>
<dbReference type="EMBL" id="LR899011">
    <property type="protein sequence ID" value="CAD7083759.1"/>
    <property type="molecule type" value="Genomic_DNA"/>
</dbReference>
<dbReference type="Proteomes" id="UP000594454">
    <property type="component" value="Chromosome 3"/>
</dbReference>
<dbReference type="InParanoid" id="A0A7R8YVF4"/>
<organism evidence="2 3">
    <name type="scientific">Hermetia illucens</name>
    <name type="common">Black soldier fly</name>
    <dbReference type="NCBI Taxonomy" id="343691"/>
    <lineage>
        <taxon>Eukaryota</taxon>
        <taxon>Metazoa</taxon>
        <taxon>Ecdysozoa</taxon>
        <taxon>Arthropoda</taxon>
        <taxon>Hexapoda</taxon>
        <taxon>Insecta</taxon>
        <taxon>Pterygota</taxon>
        <taxon>Neoptera</taxon>
        <taxon>Endopterygota</taxon>
        <taxon>Diptera</taxon>
        <taxon>Brachycera</taxon>
        <taxon>Stratiomyomorpha</taxon>
        <taxon>Stratiomyidae</taxon>
        <taxon>Hermetiinae</taxon>
        <taxon>Hermetia</taxon>
    </lineage>
</organism>
<dbReference type="FunCoup" id="A0A7R8YVF4">
    <property type="interactions" value="1"/>
</dbReference>
<dbReference type="AlphaFoldDB" id="A0A7R8YVF4"/>
<dbReference type="OrthoDB" id="8190343at2759"/>
<dbReference type="PANTHER" id="PTHR21505:SF8">
    <property type="entry name" value="DPT-YFP REPRESSOR BY OVEREXPRESSION, ISOFORM D-RELATED"/>
    <property type="match status" value="1"/>
</dbReference>
<reference evidence="2 3" key="1">
    <citation type="submission" date="2020-11" db="EMBL/GenBank/DDBJ databases">
        <authorList>
            <person name="Wallbank WR R."/>
            <person name="Pardo Diaz C."/>
            <person name="Kozak K."/>
            <person name="Martin S."/>
            <person name="Jiggins C."/>
            <person name="Moest M."/>
            <person name="Warren A I."/>
            <person name="Generalovic N T."/>
            <person name="Byers J.R.P. K."/>
            <person name="Montejo-Kovacevich G."/>
            <person name="Yen C E."/>
        </authorList>
    </citation>
    <scope>NUCLEOTIDE SEQUENCE [LARGE SCALE GENOMIC DNA]</scope>
</reference>
<accession>A0A7R8YVF4</accession>
<dbReference type="InterPro" id="IPR006578">
    <property type="entry name" value="MADF-dom"/>
</dbReference>
<sequence length="263" mass="30482">MPRLSAKVIAKGYRDVISAIQRMEKIEKFDMFKFLEEYRRFPCLWKKNHPDFRDRAKRNRAEEQLLPISGISSVNEMRKKIRNIRCTYNQELSKIRRSMGSGSSELYTPKLIWFAYAHNFLGENIEEADSETNSTLPEYDTMEKQDCILSTTENIQERTEDGPTLPPTIPWGTLPKSRKRRATKSRRVKSKHKIMDSIADALKQVLVQGDTSENEFTVFGKHIATQLQCLPLEEAINLQGEIQALVTSTRLRCIQNANYTSFK</sequence>
<evidence type="ECO:0000313" key="2">
    <source>
        <dbReference type="EMBL" id="CAD7083759.1"/>
    </source>
</evidence>
<name>A0A7R8YVF4_HERIL</name>
<dbReference type="Pfam" id="PF10545">
    <property type="entry name" value="MADF_DNA_bdg"/>
    <property type="match status" value="1"/>
</dbReference>
<dbReference type="PANTHER" id="PTHR21505">
    <property type="entry name" value="MADF DOMAIN-CONTAINING PROTEIN-RELATED"/>
    <property type="match status" value="1"/>
</dbReference>
<protein>
    <recommendedName>
        <fullName evidence="1">MADF domain-containing protein</fullName>
    </recommendedName>
</protein>
<dbReference type="SMART" id="SM00595">
    <property type="entry name" value="MADF"/>
    <property type="match status" value="1"/>
</dbReference>
<evidence type="ECO:0000313" key="3">
    <source>
        <dbReference type="Proteomes" id="UP000594454"/>
    </source>
</evidence>